<reference evidence="2 3" key="1">
    <citation type="submission" date="2016-11" db="EMBL/GenBank/DDBJ databases">
        <authorList>
            <person name="Jaros S."/>
            <person name="Januszkiewicz K."/>
            <person name="Wedrychowicz H."/>
        </authorList>
    </citation>
    <scope>NUCLEOTIDE SEQUENCE [LARGE SCALE GENOMIC DNA]</scope>
    <source>
        <strain evidence="2 3">DSM 13106</strain>
    </source>
</reference>
<name>A0A1M5U3C0_9FIRM</name>
<dbReference type="EMBL" id="FQXR01000003">
    <property type="protein sequence ID" value="SHH57356.1"/>
    <property type="molecule type" value="Genomic_DNA"/>
</dbReference>
<evidence type="ECO:0000313" key="2">
    <source>
        <dbReference type="EMBL" id="SHH57356.1"/>
    </source>
</evidence>
<accession>A0A1M5U3C0</accession>
<dbReference type="RefSeq" id="WP_072743101.1">
    <property type="nucleotide sequence ID" value="NZ_FQXR01000003.1"/>
</dbReference>
<dbReference type="InterPro" id="IPR010982">
    <property type="entry name" value="Lambda_DNA-bd_dom_sf"/>
</dbReference>
<evidence type="ECO:0000313" key="3">
    <source>
        <dbReference type="Proteomes" id="UP000184389"/>
    </source>
</evidence>
<dbReference type="STRING" id="1123281.SAMN02745180_00510"/>
<proteinExistence type="predicted"/>
<dbReference type="Proteomes" id="UP000184389">
    <property type="component" value="Unassembled WGS sequence"/>
</dbReference>
<gene>
    <name evidence="2" type="ORF">SAMN02745180_00510</name>
</gene>
<dbReference type="SUPFAM" id="SSF47413">
    <property type="entry name" value="lambda repressor-like DNA-binding domains"/>
    <property type="match status" value="1"/>
</dbReference>
<dbReference type="PROSITE" id="PS50943">
    <property type="entry name" value="HTH_CROC1"/>
    <property type="match status" value="1"/>
</dbReference>
<dbReference type="GO" id="GO:0003677">
    <property type="term" value="F:DNA binding"/>
    <property type="evidence" value="ECO:0007669"/>
    <property type="project" value="InterPro"/>
</dbReference>
<protein>
    <submittedName>
        <fullName evidence="2">Helix-turn-helix</fullName>
    </submittedName>
</protein>
<feature type="domain" description="HTH cro/C1-type" evidence="1">
    <location>
        <begin position="12"/>
        <end position="61"/>
    </location>
</feature>
<dbReference type="CDD" id="cd00093">
    <property type="entry name" value="HTH_XRE"/>
    <property type="match status" value="1"/>
</dbReference>
<dbReference type="AlphaFoldDB" id="A0A1M5U3C0"/>
<evidence type="ECO:0000259" key="1">
    <source>
        <dbReference type="PROSITE" id="PS50943"/>
    </source>
</evidence>
<dbReference type="InterPro" id="IPR001387">
    <property type="entry name" value="Cro/C1-type_HTH"/>
</dbReference>
<dbReference type="OrthoDB" id="1624259at2"/>
<dbReference type="Pfam" id="PF01381">
    <property type="entry name" value="HTH_3"/>
    <property type="match status" value="1"/>
</dbReference>
<organism evidence="2 3">
    <name type="scientific">Sporanaerobacter acetigenes DSM 13106</name>
    <dbReference type="NCBI Taxonomy" id="1123281"/>
    <lineage>
        <taxon>Bacteria</taxon>
        <taxon>Bacillati</taxon>
        <taxon>Bacillota</taxon>
        <taxon>Tissierellia</taxon>
        <taxon>Tissierellales</taxon>
        <taxon>Sporanaerobacteraceae</taxon>
        <taxon>Sporanaerobacter</taxon>
    </lineage>
</organism>
<dbReference type="Gene3D" id="1.10.260.40">
    <property type="entry name" value="lambda repressor-like DNA-binding domains"/>
    <property type="match status" value="1"/>
</dbReference>
<sequence length="144" mass="16233">MKERCRSIYQLARNRAELTQEQAAELLNVGTRTLAGYEACDPIPNGEIVDKMVEIYEASWLGYEHLRLSTKVGRRCLPEINIEDIAKSVLVLQKESGDVETIKPSMIKIACDGEVEEHEEKEWSEVTKEVFEMAGAALSVVFSK</sequence>
<keyword evidence="3" id="KW-1185">Reference proteome</keyword>